<dbReference type="InterPro" id="IPR030417">
    <property type="entry name" value="MS4A"/>
</dbReference>
<keyword evidence="9" id="KW-1185">Reference proteome</keyword>
<dbReference type="InterPro" id="IPR007237">
    <property type="entry name" value="CD20-like"/>
</dbReference>
<keyword evidence="3 7" id="KW-0812">Transmembrane</keyword>
<proteinExistence type="inferred from homology"/>
<dbReference type="AlphaFoldDB" id="H2YPN0"/>
<evidence type="ECO:0000313" key="9">
    <source>
        <dbReference type="Proteomes" id="UP000007875"/>
    </source>
</evidence>
<dbReference type="HOGENOM" id="CLU_076497_0_0_1"/>
<reference evidence="8" key="3">
    <citation type="submission" date="2025-09" db="UniProtKB">
        <authorList>
            <consortium name="Ensembl"/>
        </authorList>
    </citation>
    <scope>IDENTIFICATION</scope>
</reference>
<evidence type="ECO:0000256" key="3">
    <source>
        <dbReference type="ARBA" id="ARBA00022692"/>
    </source>
</evidence>
<dbReference type="InParanoid" id="H2YPN0"/>
<reference evidence="9" key="1">
    <citation type="submission" date="2003-08" db="EMBL/GenBank/DDBJ databases">
        <authorList>
            <person name="Birren B."/>
            <person name="Nusbaum C."/>
            <person name="Abebe A."/>
            <person name="Abouelleil A."/>
            <person name="Adekoya E."/>
            <person name="Ait-zahra M."/>
            <person name="Allen N."/>
            <person name="Allen T."/>
            <person name="An P."/>
            <person name="Anderson M."/>
            <person name="Anderson S."/>
            <person name="Arachchi H."/>
            <person name="Armbruster J."/>
            <person name="Bachantsang P."/>
            <person name="Baldwin J."/>
            <person name="Barry A."/>
            <person name="Bayul T."/>
            <person name="Blitshsteyn B."/>
            <person name="Bloom T."/>
            <person name="Blye J."/>
            <person name="Boguslavskiy L."/>
            <person name="Borowsky M."/>
            <person name="Boukhgalter B."/>
            <person name="Brunache A."/>
            <person name="Butler J."/>
            <person name="Calixte N."/>
            <person name="Calvo S."/>
            <person name="Camarata J."/>
            <person name="Campo K."/>
            <person name="Chang J."/>
            <person name="Cheshatsang Y."/>
            <person name="Citroen M."/>
            <person name="Collymore A."/>
            <person name="Considine T."/>
            <person name="Cook A."/>
            <person name="Cooke P."/>
            <person name="Corum B."/>
            <person name="Cuomo C."/>
            <person name="David R."/>
            <person name="Dawoe T."/>
            <person name="Degray S."/>
            <person name="Dodge S."/>
            <person name="Dooley K."/>
            <person name="Dorje P."/>
            <person name="Dorjee K."/>
            <person name="Dorris L."/>
            <person name="Duffey N."/>
            <person name="Dupes A."/>
            <person name="Elkins T."/>
            <person name="Engels R."/>
            <person name="Erickson J."/>
            <person name="Farina A."/>
            <person name="Faro S."/>
            <person name="Ferreira P."/>
            <person name="Fischer H."/>
            <person name="Fitzgerald M."/>
            <person name="Foley K."/>
            <person name="Gage D."/>
            <person name="Galagan J."/>
            <person name="Gearin G."/>
            <person name="Gnerre S."/>
            <person name="Gnirke A."/>
            <person name="Goyette A."/>
            <person name="Graham J."/>
            <person name="Grandbois E."/>
            <person name="Gyaltsen K."/>
            <person name="Hafez N."/>
            <person name="Hagopian D."/>
            <person name="Hagos B."/>
            <person name="Hall J."/>
            <person name="Hatcher B."/>
            <person name="Heller A."/>
            <person name="Higgins H."/>
            <person name="Honan T."/>
            <person name="Horn A."/>
            <person name="Houde N."/>
            <person name="Hughes L."/>
            <person name="Hulme W."/>
            <person name="Husby E."/>
            <person name="Iliev I."/>
            <person name="Jaffe D."/>
            <person name="Jones C."/>
            <person name="Kamal M."/>
            <person name="Kamat A."/>
            <person name="Kamvysselis M."/>
            <person name="Karlsson E."/>
            <person name="Kells C."/>
            <person name="Kieu A."/>
            <person name="Kisner P."/>
            <person name="Kodira C."/>
            <person name="Kulbokas E."/>
            <person name="Labutti K."/>
            <person name="Lama D."/>
            <person name="Landers T."/>
            <person name="Leger J."/>
            <person name="Levine S."/>
            <person name="Lewis D."/>
            <person name="Lewis T."/>
            <person name="Lindblad-toh K."/>
            <person name="Liu X."/>
            <person name="Lokyitsang T."/>
            <person name="Lokyitsang Y."/>
            <person name="Lucien O."/>
            <person name="Lui A."/>
            <person name="Ma L.J."/>
            <person name="Mabbitt R."/>
            <person name="Macdonald J."/>
            <person name="Maclean C."/>
            <person name="Major J."/>
            <person name="Manning J."/>
            <person name="Marabella R."/>
            <person name="Maru K."/>
            <person name="Matthews C."/>
            <person name="Mauceli E."/>
            <person name="Mccarthy M."/>
            <person name="Mcdonough S."/>
            <person name="Mcghee T."/>
            <person name="Meldrim J."/>
            <person name="Meneus L."/>
            <person name="Mesirov J."/>
            <person name="Mihalev A."/>
            <person name="Mihova T."/>
            <person name="Mikkelsen T."/>
            <person name="Mlenga V."/>
            <person name="Moru K."/>
            <person name="Mozes J."/>
            <person name="Mulrain L."/>
            <person name="Munson G."/>
            <person name="Naylor J."/>
            <person name="Newes C."/>
            <person name="Nguyen C."/>
            <person name="Nguyen N."/>
            <person name="Nguyen T."/>
            <person name="Nicol R."/>
            <person name="Nielsen C."/>
            <person name="Nizzari M."/>
            <person name="Norbu C."/>
            <person name="Norbu N."/>
            <person name="O'donnell P."/>
            <person name="Okoawo O."/>
            <person name="O'leary S."/>
            <person name="Omotosho B."/>
            <person name="O'neill K."/>
            <person name="Osman S."/>
            <person name="Parker S."/>
            <person name="Perrin D."/>
            <person name="Phunkhang P."/>
            <person name="Piqani B."/>
            <person name="Purcell S."/>
            <person name="Rachupka T."/>
            <person name="Ramasamy U."/>
            <person name="Rameau R."/>
            <person name="Ray V."/>
            <person name="Raymond C."/>
            <person name="Retta R."/>
            <person name="Richardson S."/>
            <person name="Rise C."/>
            <person name="Rodriguez J."/>
            <person name="Rogers J."/>
            <person name="Rogov P."/>
            <person name="Rutman M."/>
            <person name="Schupbach R."/>
            <person name="Seaman C."/>
            <person name="Settipalli S."/>
            <person name="Sharpe T."/>
            <person name="Sheridan J."/>
            <person name="Sherpa N."/>
            <person name="Shi J."/>
            <person name="Smirnov S."/>
            <person name="Smith C."/>
            <person name="Sougnez C."/>
            <person name="Spencer B."/>
            <person name="Stalker J."/>
            <person name="Stange-thomann N."/>
            <person name="Stavropoulos S."/>
            <person name="Stetson K."/>
            <person name="Stone C."/>
            <person name="Stone S."/>
            <person name="Stubbs M."/>
            <person name="Talamas J."/>
            <person name="Tchuinga P."/>
            <person name="Tenzing P."/>
            <person name="Tesfaye S."/>
            <person name="Theodore J."/>
            <person name="Thoulutsang Y."/>
            <person name="Topham K."/>
            <person name="Towey S."/>
            <person name="Tsamla T."/>
            <person name="Tsomo N."/>
            <person name="Vallee D."/>
            <person name="Vassiliev H."/>
            <person name="Venkataraman V."/>
            <person name="Vinson J."/>
            <person name="Vo A."/>
            <person name="Wade C."/>
            <person name="Wang S."/>
            <person name="Wangchuk T."/>
            <person name="Wangdi T."/>
            <person name="Whittaker C."/>
            <person name="Wilkinson J."/>
            <person name="Wu Y."/>
            <person name="Wyman D."/>
            <person name="Yadav S."/>
            <person name="Yang S."/>
            <person name="Yang X."/>
            <person name="Yeager S."/>
            <person name="Yee E."/>
            <person name="Young G."/>
            <person name="Zainoun J."/>
            <person name="Zembeck L."/>
            <person name="Zimmer A."/>
            <person name="Zody M."/>
            <person name="Lander E."/>
        </authorList>
    </citation>
    <scope>NUCLEOTIDE SEQUENCE [LARGE SCALE GENOMIC DNA]</scope>
</reference>
<dbReference type="Proteomes" id="UP000007875">
    <property type="component" value="Unassembled WGS sequence"/>
</dbReference>
<feature type="transmembrane region" description="Helical" evidence="7">
    <location>
        <begin position="95"/>
        <end position="115"/>
    </location>
</feature>
<dbReference type="GO" id="GO:0016020">
    <property type="term" value="C:membrane"/>
    <property type="evidence" value="ECO:0007669"/>
    <property type="project" value="UniProtKB-SubCell"/>
</dbReference>
<feature type="transmembrane region" description="Helical" evidence="7">
    <location>
        <begin position="28"/>
        <end position="50"/>
    </location>
</feature>
<keyword evidence="4 7" id="KW-1133">Transmembrane helix</keyword>
<comment type="similarity">
    <text evidence="2">Belongs to the MS4A family.</text>
</comment>
<protein>
    <submittedName>
        <fullName evidence="8">Uncharacterized protein</fullName>
    </submittedName>
</protein>
<feature type="transmembrane region" description="Helical" evidence="7">
    <location>
        <begin position="195"/>
        <end position="216"/>
    </location>
</feature>
<accession>H2YPN0</accession>
<feature type="compositionally biased region" description="Low complexity" evidence="6">
    <location>
        <begin position="305"/>
        <end position="329"/>
    </location>
</feature>
<feature type="transmembrane region" description="Helical" evidence="7">
    <location>
        <begin position="62"/>
        <end position="83"/>
    </location>
</feature>
<dbReference type="PANTHER" id="PTHR23320:SF165">
    <property type="entry name" value="MARVEL DOMAIN-CONTAINING PROTEIN"/>
    <property type="match status" value="1"/>
</dbReference>
<keyword evidence="5 7" id="KW-0472">Membrane</keyword>
<comment type="subcellular location">
    <subcellularLocation>
        <location evidence="1">Membrane</location>
        <topology evidence="1">Multi-pass membrane protein</topology>
    </subcellularLocation>
</comment>
<organism evidence="8 9">
    <name type="scientific">Ciona savignyi</name>
    <name type="common">Pacific transparent sea squirt</name>
    <dbReference type="NCBI Taxonomy" id="51511"/>
    <lineage>
        <taxon>Eukaryota</taxon>
        <taxon>Metazoa</taxon>
        <taxon>Chordata</taxon>
        <taxon>Tunicata</taxon>
        <taxon>Ascidiacea</taxon>
        <taxon>Phlebobranchia</taxon>
        <taxon>Cionidae</taxon>
        <taxon>Ciona</taxon>
    </lineage>
</organism>
<dbReference type="Pfam" id="PF04103">
    <property type="entry name" value="CD20"/>
    <property type="match status" value="1"/>
</dbReference>
<sequence length="342" mass="37117">MTNVVGSTPVVMSNPAVRSPGNMAYSKAFRILGIIQILLGTLSIITWSYVLAFAMSEFYYDVFAFIACGIWCGIFFLVAGILATVSSEEPNNCKIIAGMVMSILAAIFAVVMLAIESIGAAIVPSLAYEYSYQSSYCSPYYQESYYNPSVYVPTCSSPYRGDQYIKSVYIPSKYVGCYTPSYYTNKTGGTGLATLHGFMAFFAFAELVIAITHSVFCCKYKSLTSSTHNTVQFIATYQQPTNQQMQVTSTAGGMPMTVTYPTPGVVPYQNYQTPIYAGQPTNMQMNQPVAGNVTPQTYMTSSGMTAPPSVTSPPTTSPPDITSSADPPSYSETKNLMEDNVL</sequence>
<evidence type="ECO:0000256" key="1">
    <source>
        <dbReference type="ARBA" id="ARBA00004141"/>
    </source>
</evidence>
<evidence type="ECO:0000313" key="8">
    <source>
        <dbReference type="Ensembl" id="ENSCSAVP00000007288.1"/>
    </source>
</evidence>
<reference evidence="8" key="2">
    <citation type="submission" date="2025-08" db="UniProtKB">
        <authorList>
            <consortium name="Ensembl"/>
        </authorList>
    </citation>
    <scope>IDENTIFICATION</scope>
</reference>
<dbReference type="OMA" id="SITTWIY"/>
<name>H2YPN0_CIOSA</name>
<feature type="compositionally biased region" description="Polar residues" evidence="6">
    <location>
        <begin position="294"/>
        <end position="304"/>
    </location>
</feature>
<evidence type="ECO:0000256" key="5">
    <source>
        <dbReference type="ARBA" id="ARBA00023136"/>
    </source>
</evidence>
<dbReference type="PANTHER" id="PTHR23320">
    <property type="entry name" value="MEMBRANE-SPANNING 4-DOMAINS SUBFAMILY A MS4A -RELATED"/>
    <property type="match status" value="1"/>
</dbReference>
<dbReference type="Ensembl" id="ENSCSAVT00000007382.1">
    <property type="protein sequence ID" value="ENSCSAVP00000007288.1"/>
    <property type="gene ID" value="ENSCSAVG00000004349.1"/>
</dbReference>
<dbReference type="GeneTree" id="ENSGT00940000165397"/>
<evidence type="ECO:0000256" key="6">
    <source>
        <dbReference type="SAM" id="MobiDB-lite"/>
    </source>
</evidence>
<evidence type="ECO:0000256" key="7">
    <source>
        <dbReference type="SAM" id="Phobius"/>
    </source>
</evidence>
<feature type="region of interest" description="Disordered" evidence="6">
    <location>
        <begin position="294"/>
        <end position="342"/>
    </location>
</feature>
<evidence type="ECO:0000256" key="4">
    <source>
        <dbReference type="ARBA" id="ARBA00022989"/>
    </source>
</evidence>
<evidence type="ECO:0000256" key="2">
    <source>
        <dbReference type="ARBA" id="ARBA00009565"/>
    </source>
</evidence>
<dbReference type="eggNOG" id="ENOG502SFFZ">
    <property type="taxonomic scope" value="Eukaryota"/>
</dbReference>